<name>A0ABW2RL17_9BACL</name>
<dbReference type="PANTHER" id="PTHR42912:SF93">
    <property type="entry name" value="N6-ADENOSINE-METHYLTRANSFERASE TMT1A"/>
    <property type="match status" value="1"/>
</dbReference>
<keyword evidence="2" id="KW-0808">Transferase</keyword>
<keyword evidence="3" id="KW-1185">Reference proteome</keyword>
<organism evidence="2 3">
    <name type="scientific">Laceyella putida</name>
    <dbReference type="NCBI Taxonomy" id="110101"/>
    <lineage>
        <taxon>Bacteria</taxon>
        <taxon>Bacillati</taxon>
        <taxon>Bacillota</taxon>
        <taxon>Bacilli</taxon>
        <taxon>Bacillales</taxon>
        <taxon>Thermoactinomycetaceae</taxon>
        <taxon>Laceyella</taxon>
    </lineage>
</organism>
<dbReference type="CDD" id="cd02440">
    <property type="entry name" value="AdoMet_MTases"/>
    <property type="match status" value="1"/>
</dbReference>
<dbReference type="PANTHER" id="PTHR42912">
    <property type="entry name" value="METHYLTRANSFERASE"/>
    <property type="match status" value="1"/>
</dbReference>
<dbReference type="EMBL" id="JBHTBW010000021">
    <property type="protein sequence ID" value="MFC7441407.1"/>
    <property type="molecule type" value="Genomic_DNA"/>
</dbReference>
<dbReference type="RefSeq" id="WP_379864695.1">
    <property type="nucleotide sequence ID" value="NZ_JBHTBW010000021.1"/>
</dbReference>
<dbReference type="InterPro" id="IPR029063">
    <property type="entry name" value="SAM-dependent_MTases_sf"/>
</dbReference>
<dbReference type="Pfam" id="PF08241">
    <property type="entry name" value="Methyltransf_11"/>
    <property type="match status" value="1"/>
</dbReference>
<dbReference type="EC" id="2.1.1.-" evidence="2"/>
<sequence length="229" mass="25583">MPDHTVIYTKKAEQYDLLISRQKSVYQTLEKIKPFEGLDIIDMGAGTGRLTCLLAPKAKSILALDASQAMLDVTANKLKEMGLNHWKTRVADHRQLPVGDNSADLIVSGWSICYLGSSNVPGWRRYVHQVMEEIKRVLRPGGSVVILETMGTGTALPTPPDFLKGYYSLLENGYGFSKTVIRTDYAFANIAEAGDLTRLFFGDELADRVVEQGLVQLPEWAGVWWREFT</sequence>
<dbReference type="SUPFAM" id="SSF53335">
    <property type="entry name" value="S-adenosyl-L-methionine-dependent methyltransferases"/>
    <property type="match status" value="1"/>
</dbReference>
<evidence type="ECO:0000259" key="1">
    <source>
        <dbReference type="Pfam" id="PF08241"/>
    </source>
</evidence>
<dbReference type="GO" id="GO:0008168">
    <property type="term" value="F:methyltransferase activity"/>
    <property type="evidence" value="ECO:0007669"/>
    <property type="project" value="UniProtKB-KW"/>
</dbReference>
<accession>A0ABW2RL17</accession>
<dbReference type="Gene3D" id="3.40.50.150">
    <property type="entry name" value="Vaccinia Virus protein VP39"/>
    <property type="match status" value="1"/>
</dbReference>
<evidence type="ECO:0000313" key="2">
    <source>
        <dbReference type="EMBL" id="MFC7441407.1"/>
    </source>
</evidence>
<feature type="domain" description="Methyltransferase type 11" evidence="1">
    <location>
        <begin position="42"/>
        <end position="146"/>
    </location>
</feature>
<keyword evidence="2" id="KW-0489">Methyltransferase</keyword>
<evidence type="ECO:0000313" key="3">
    <source>
        <dbReference type="Proteomes" id="UP001596500"/>
    </source>
</evidence>
<comment type="caution">
    <text evidence="2">The sequence shown here is derived from an EMBL/GenBank/DDBJ whole genome shotgun (WGS) entry which is preliminary data.</text>
</comment>
<dbReference type="GO" id="GO:0032259">
    <property type="term" value="P:methylation"/>
    <property type="evidence" value="ECO:0007669"/>
    <property type="project" value="UniProtKB-KW"/>
</dbReference>
<reference evidence="3" key="1">
    <citation type="journal article" date="2019" name="Int. J. Syst. Evol. Microbiol.">
        <title>The Global Catalogue of Microorganisms (GCM) 10K type strain sequencing project: providing services to taxonomists for standard genome sequencing and annotation.</title>
        <authorList>
            <consortium name="The Broad Institute Genomics Platform"/>
            <consortium name="The Broad Institute Genome Sequencing Center for Infectious Disease"/>
            <person name="Wu L."/>
            <person name="Ma J."/>
        </authorList>
    </citation>
    <scope>NUCLEOTIDE SEQUENCE [LARGE SCALE GENOMIC DNA]</scope>
    <source>
        <strain evidence="3">CGMCC 1.12942</strain>
    </source>
</reference>
<gene>
    <name evidence="2" type="ORF">ACFQNG_09570</name>
</gene>
<dbReference type="InterPro" id="IPR013216">
    <property type="entry name" value="Methyltransf_11"/>
</dbReference>
<dbReference type="InterPro" id="IPR050508">
    <property type="entry name" value="Methyltransf_Superfamily"/>
</dbReference>
<protein>
    <submittedName>
        <fullName evidence="2">Class I SAM-dependent methyltransferase</fullName>
        <ecNumber evidence="2">2.1.1.-</ecNumber>
    </submittedName>
</protein>
<proteinExistence type="predicted"/>
<dbReference type="Proteomes" id="UP001596500">
    <property type="component" value="Unassembled WGS sequence"/>
</dbReference>